<dbReference type="Proteomes" id="UP000004349">
    <property type="component" value="Unassembled WGS sequence"/>
</dbReference>
<protein>
    <submittedName>
        <fullName evidence="1">Uncharacterized protein</fullName>
    </submittedName>
</protein>
<comment type="caution">
    <text evidence="1">The sequence shown here is derived from an EMBL/GenBank/DDBJ whole genome shotgun (WGS) entry which is preliminary data.</text>
</comment>
<gene>
    <name evidence="1" type="ORF">VIS19158_19290</name>
</gene>
<dbReference type="AlphaFoldDB" id="F9RN30"/>
<dbReference type="eggNOG" id="ENOG5031PQP">
    <property type="taxonomic scope" value="Bacteria"/>
</dbReference>
<proteinExistence type="predicted"/>
<reference evidence="1 2" key="1">
    <citation type="journal article" date="2012" name="Int. J. Syst. Evol. Microbiol.">
        <title>Vibrio caribbeanicus sp. nov., isolated from the marine sponge Scleritoderma cyanea.</title>
        <authorList>
            <person name="Hoffmann M."/>
            <person name="Monday S.R."/>
            <person name="Allard M.W."/>
            <person name="Strain E.A."/>
            <person name="Whittaker P."/>
            <person name="Naum M."/>
            <person name="McCarthy P.J."/>
            <person name="Lopez J.V."/>
            <person name="Fischer M."/>
            <person name="Brown E.W."/>
        </authorList>
    </citation>
    <scope>NUCLEOTIDE SEQUENCE [LARGE SCALE GENOMIC DNA]</scope>
    <source>
        <strain evidence="1 2">LMG 19158</strain>
    </source>
</reference>
<dbReference type="EMBL" id="AFWE01000102">
    <property type="protein sequence ID" value="EGU37763.1"/>
    <property type="molecule type" value="Genomic_DNA"/>
</dbReference>
<accession>F9RN30</accession>
<organism evidence="1 2">
    <name type="scientific">Vibrio scophthalmi LMG 19158</name>
    <dbReference type="NCBI Taxonomy" id="870967"/>
    <lineage>
        <taxon>Bacteria</taxon>
        <taxon>Pseudomonadati</taxon>
        <taxon>Pseudomonadota</taxon>
        <taxon>Gammaproteobacteria</taxon>
        <taxon>Vibrionales</taxon>
        <taxon>Vibrionaceae</taxon>
        <taxon>Vibrio</taxon>
    </lineage>
</organism>
<evidence type="ECO:0000313" key="2">
    <source>
        <dbReference type="Proteomes" id="UP000004349"/>
    </source>
</evidence>
<sequence>MIAHKSQLGRGVNTLRKKWLIIPTGESTLFVLGIAIKKHPLKGCFQIRINLKKD</sequence>
<evidence type="ECO:0000313" key="1">
    <source>
        <dbReference type="EMBL" id="EGU37763.1"/>
    </source>
</evidence>
<name>F9RN30_9VIBR</name>